<name>A0A139AS96_GONPJ</name>
<evidence type="ECO:0000313" key="5">
    <source>
        <dbReference type="EMBL" id="KXS19524.1"/>
    </source>
</evidence>
<evidence type="ECO:0000313" key="6">
    <source>
        <dbReference type="Proteomes" id="UP000070544"/>
    </source>
</evidence>
<proteinExistence type="predicted"/>
<dbReference type="PANTHER" id="PTHR36530">
    <property type="entry name" value="INHIBITOR OF CYSTEINE PEPTIDASE"/>
    <property type="match status" value="1"/>
</dbReference>
<reference evidence="5 6" key="1">
    <citation type="journal article" date="2015" name="Genome Biol. Evol.">
        <title>Phylogenomic analyses indicate that early fungi evolved digesting cell walls of algal ancestors of land plants.</title>
        <authorList>
            <person name="Chang Y."/>
            <person name="Wang S."/>
            <person name="Sekimoto S."/>
            <person name="Aerts A.L."/>
            <person name="Choi C."/>
            <person name="Clum A."/>
            <person name="LaButti K.M."/>
            <person name="Lindquist E.A."/>
            <person name="Yee Ngan C."/>
            <person name="Ohm R.A."/>
            <person name="Salamov A.A."/>
            <person name="Grigoriev I.V."/>
            <person name="Spatafora J.W."/>
            <person name="Berbee M.L."/>
        </authorList>
    </citation>
    <scope>NUCLEOTIDE SEQUENCE [LARGE SCALE GENOMIC DNA]</scope>
    <source>
        <strain evidence="5 6">JEL478</strain>
    </source>
</reference>
<keyword evidence="3" id="KW-0472">Membrane</keyword>
<protein>
    <recommendedName>
        <fullName evidence="4">Proteinase inhibitor I42 chagasin domain-containing protein</fullName>
    </recommendedName>
</protein>
<keyword evidence="3" id="KW-1133">Transmembrane helix</keyword>
<dbReference type="InterPro" id="IPR052781">
    <property type="entry name" value="Cys_protease_inhibitor_I42"/>
</dbReference>
<gene>
    <name evidence="5" type="ORF">M427DRAFT_143288</name>
</gene>
<dbReference type="PANTHER" id="PTHR36530:SF1">
    <property type="entry name" value="AMOEBIASIN-1"/>
    <property type="match status" value="1"/>
</dbReference>
<evidence type="ECO:0000256" key="3">
    <source>
        <dbReference type="SAM" id="Phobius"/>
    </source>
</evidence>
<dbReference type="OrthoDB" id="2154576at2759"/>
<accession>A0A139AS96</accession>
<evidence type="ECO:0000259" key="4">
    <source>
        <dbReference type="Pfam" id="PF09394"/>
    </source>
</evidence>
<organism evidence="5 6">
    <name type="scientific">Gonapodya prolifera (strain JEL478)</name>
    <name type="common">Monoblepharis prolifera</name>
    <dbReference type="NCBI Taxonomy" id="1344416"/>
    <lineage>
        <taxon>Eukaryota</taxon>
        <taxon>Fungi</taxon>
        <taxon>Fungi incertae sedis</taxon>
        <taxon>Chytridiomycota</taxon>
        <taxon>Chytridiomycota incertae sedis</taxon>
        <taxon>Monoblepharidomycetes</taxon>
        <taxon>Monoblepharidales</taxon>
        <taxon>Gonapodyaceae</taxon>
        <taxon>Gonapodya</taxon>
    </lineage>
</organism>
<dbReference type="SUPFAM" id="SSF141066">
    <property type="entry name" value="ICP-like"/>
    <property type="match status" value="1"/>
</dbReference>
<dbReference type="Gene3D" id="2.60.40.2020">
    <property type="match status" value="1"/>
</dbReference>
<feature type="transmembrane region" description="Helical" evidence="3">
    <location>
        <begin position="116"/>
        <end position="134"/>
    </location>
</feature>
<dbReference type="AlphaFoldDB" id="A0A139AS96"/>
<keyword evidence="1" id="KW-0646">Protease inhibitor</keyword>
<dbReference type="Proteomes" id="UP000070544">
    <property type="component" value="Unassembled WGS sequence"/>
</dbReference>
<feature type="domain" description="Proteinase inhibitor I42 chagasin" evidence="4">
    <location>
        <begin position="17"/>
        <end position="100"/>
    </location>
</feature>
<keyword evidence="6" id="KW-1185">Reference proteome</keyword>
<dbReference type="GO" id="GO:0004869">
    <property type="term" value="F:cysteine-type endopeptidase inhibitor activity"/>
    <property type="evidence" value="ECO:0007669"/>
    <property type="project" value="UniProtKB-KW"/>
</dbReference>
<sequence length="147" mass="15783">MSTILTEADASKALDIAPGETIEIRLKGNPSTGYIWESSETVGAELTESSYENYNTQGRVGASGTFWFRYHIRSSGHIRLIYRRPWEPSSGNQSQFSVTIKADRGLSLAPSSPSSTLALIILGGAVAVAAWFAWRRAGGGTLGTDAK</sequence>
<keyword evidence="2" id="KW-0789">Thiol protease inhibitor</keyword>
<dbReference type="EMBL" id="KQ965738">
    <property type="protein sequence ID" value="KXS19524.1"/>
    <property type="molecule type" value="Genomic_DNA"/>
</dbReference>
<dbReference type="InterPro" id="IPR036331">
    <property type="entry name" value="Chagasin-like_sf"/>
</dbReference>
<keyword evidence="3" id="KW-0812">Transmembrane</keyword>
<evidence type="ECO:0000256" key="2">
    <source>
        <dbReference type="ARBA" id="ARBA00022704"/>
    </source>
</evidence>
<evidence type="ECO:0000256" key="1">
    <source>
        <dbReference type="ARBA" id="ARBA00022690"/>
    </source>
</evidence>
<dbReference type="InterPro" id="IPR018990">
    <property type="entry name" value="Prot_inh_I42_chagasin"/>
</dbReference>
<dbReference type="Pfam" id="PF09394">
    <property type="entry name" value="Inhibitor_I42"/>
    <property type="match status" value="1"/>
</dbReference>